<accession>A0A4Z2IMX7</accession>
<keyword evidence="3" id="KW-1185">Reference proteome</keyword>
<dbReference type="Proteomes" id="UP000314294">
    <property type="component" value="Unassembled WGS sequence"/>
</dbReference>
<name>A0A4Z2IMX7_9TELE</name>
<gene>
    <name evidence="2" type="ORF">EYF80_010747</name>
</gene>
<comment type="caution">
    <text evidence="2">The sequence shown here is derived from an EMBL/GenBank/DDBJ whole genome shotgun (WGS) entry which is preliminary data.</text>
</comment>
<evidence type="ECO:0000256" key="1">
    <source>
        <dbReference type="SAM" id="MobiDB-lite"/>
    </source>
</evidence>
<evidence type="ECO:0000313" key="2">
    <source>
        <dbReference type="EMBL" id="TNN79068.1"/>
    </source>
</evidence>
<protein>
    <submittedName>
        <fullName evidence="2">Uncharacterized protein</fullName>
    </submittedName>
</protein>
<dbReference type="AlphaFoldDB" id="A0A4Z2IMX7"/>
<evidence type="ECO:0000313" key="3">
    <source>
        <dbReference type="Proteomes" id="UP000314294"/>
    </source>
</evidence>
<organism evidence="2 3">
    <name type="scientific">Liparis tanakae</name>
    <name type="common">Tanaka's snailfish</name>
    <dbReference type="NCBI Taxonomy" id="230148"/>
    <lineage>
        <taxon>Eukaryota</taxon>
        <taxon>Metazoa</taxon>
        <taxon>Chordata</taxon>
        <taxon>Craniata</taxon>
        <taxon>Vertebrata</taxon>
        <taxon>Euteleostomi</taxon>
        <taxon>Actinopterygii</taxon>
        <taxon>Neopterygii</taxon>
        <taxon>Teleostei</taxon>
        <taxon>Neoteleostei</taxon>
        <taxon>Acanthomorphata</taxon>
        <taxon>Eupercaria</taxon>
        <taxon>Perciformes</taxon>
        <taxon>Cottioidei</taxon>
        <taxon>Cottales</taxon>
        <taxon>Liparidae</taxon>
        <taxon>Liparis</taxon>
    </lineage>
</organism>
<feature type="region of interest" description="Disordered" evidence="1">
    <location>
        <begin position="61"/>
        <end position="87"/>
    </location>
</feature>
<proteinExistence type="predicted"/>
<sequence>MSNGALACGRRLSAASSLFCSPEVRPAVDQVEDLSRVEELLEAPEEFHPLVVTAFGVDKDQEGTGAGRGAGSTNQSRPAAMRRKSKGNLSRVIAVKLASLHV</sequence>
<reference evidence="2 3" key="1">
    <citation type="submission" date="2019-03" db="EMBL/GenBank/DDBJ databases">
        <title>First draft genome of Liparis tanakae, snailfish: a comprehensive survey of snailfish specific genes.</title>
        <authorList>
            <person name="Kim W."/>
            <person name="Song I."/>
            <person name="Jeong J.-H."/>
            <person name="Kim D."/>
            <person name="Kim S."/>
            <person name="Ryu S."/>
            <person name="Song J.Y."/>
            <person name="Lee S.K."/>
        </authorList>
    </citation>
    <scope>NUCLEOTIDE SEQUENCE [LARGE SCALE GENOMIC DNA]</scope>
    <source>
        <tissue evidence="2">Muscle</tissue>
    </source>
</reference>
<dbReference type="EMBL" id="SRLO01000068">
    <property type="protein sequence ID" value="TNN79068.1"/>
    <property type="molecule type" value="Genomic_DNA"/>
</dbReference>